<evidence type="ECO:0000313" key="6">
    <source>
        <dbReference type="Proteomes" id="UP000319449"/>
    </source>
</evidence>
<evidence type="ECO:0000256" key="3">
    <source>
        <dbReference type="SAM" id="SignalP"/>
    </source>
</evidence>
<dbReference type="OrthoDB" id="8093255at2"/>
<dbReference type="PANTHER" id="PTHR47199">
    <property type="entry name" value="PHOTOSYSTEM II STABILITY/ASSEMBLY FACTOR HCF136, CHLOROPLASTIC"/>
    <property type="match status" value="1"/>
</dbReference>
<dbReference type="EMBL" id="VLLN01000015">
    <property type="protein sequence ID" value="TWJ18723.1"/>
    <property type="molecule type" value="Genomic_DNA"/>
</dbReference>
<sequence>MIRRTVTAVCITSCLVAFHCIAATPVFQDVLDTPALESPLAIKYLLNGVAVAGKRLVCVGQRGHILYSDDQGKKWTQASVPVSSDLVAVHFPSPQNGWAVGHDGVVVHSSNGGSSWVKQFDGRAAAQVMASYHKGWKNCSSCHEKIEPPKGGPQGSEAALMADLKSFTEQGPDKPFLDVWFENETTGFIVGAYNLIFRTVDGGKSWEPWFDRTENKKRFHLYAIRPVGQDLFISGEQGLILKLDRKTGRFAAQKTPYNGTFFGITGKPGSIIAFGLRGNVFRSTNGGVGWQKVETGVQAGLTGATVTEDGRIVLVSQSGDLLVSSDNGSSFKSVKTDQSIFATAVAAIGKDALLIAGLRGVQVQPLK</sequence>
<dbReference type="RefSeq" id="WP_145023304.1">
    <property type="nucleotide sequence ID" value="NZ_VLLN01000015.1"/>
</dbReference>
<feature type="domain" description="Photosynthesis system II assembly factor Ycf48/Hcf136-like" evidence="4">
    <location>
        <begin position="174"/>
        <end position="328"/>
    </location>
</feature>
<evidence type="ECO:0000256" key="1">
    <source>
        <dbReference type="ARBA" id="ARBA00022531"/>
    </source>
</evidence>
<comment type="caution">
    <text evidence="5">The sequence shown here is derived from an EMBL/GenBank/DDBJ whole genome shotgun (WGS) entry which is preliminary data.</text>
</comment>
<dbReference type="Pfam" id="PF14870">
    <property type="entry name" value="PSII_BNR"/>
    <property type="match status" value="1"/>
</dbReference>
<accession>A0A562VL81</accession>
<organism evidence="5 6">
    <name type="scientific">Geobacter argillaceus</name>
    <dbReference type="NCBI Taxonomy" id="345631"/>
    <lineage>
        <taxon>Bacteria</taxon>
        <taxon>Pseudomonadati</taxon>
        <taxon>Thermodesulfobacteriota</taxon>
        <taxon>Desulfuromonadia</taxon>
        <taxon>Geobacterales</taxon>
        <taxon>Geobacteraceae</taxon>
        <taxon>Geobacter</taxon>
    </lineage>
</organism>
<keyword evidence="3" id="KW-0732">Signal</keyword>
<dbReference type="GO" id="GO:0009523">
    <property type="term" value="C:photosystem II"/>
    <property type="evidence" value="ECO:0007669"/>
    <property type="project" value="UniProtKB-KW"/>
</dbReference>
<keyword evidence="1" id="KW-0602">Photosynthesis</keyword>
<protein>
    <submittedName>
        <fullName evidence="5">Photosystem II stability/assembly factor-like uncharacterized protein</fullName>
    </submittedName>
</protein>
<name>A0A562VL81_9BACT</name>
<proteinExistence type="predicted"/>
<evidence type="ECO:0000313" key="5">
    <source>
        <dbReference type="EMBL" id="TWJ18723.1"/>
    </source>
</evidence>
<dbReference type="PANTHER" id="PTHR47199:SF2">
    <property type="entry name" value="PHOTOSYSTEM II STABILITY_ASSEMBLY FACTOR HCF136, CHLOROPLASTIC"/>
    <property type="match status" value="1"/>
</dbReference>
<evidence type="ECO:0000259" key="4">
    <source>
        <dbReference type="Pfam" id="PF14870"/>
    </source>
</evidence>
<dbReference type="AlphaFoldDB" id="A0A562VL81"/>
<feature type="chain" id="PRO_5021712437" evidence="3">
    <location>
        <begin position="23"/>
        <end position="367"/>
    </location>
</feature>
<feature type="signal peptide" evidence="3">
    <location>
        <begin position="1"/>
        <end position="22"/>
    </location>
</feature>
<dbReference type="InterPro" id="IPR028203">
    <property type="entry name" value="PSII_CF48-like_dom"/>
</dbReference>
<keyword evidence="6" id="KW-1185">Reference proteome</keyword>
<dbReference type="Gene3D" id="2.130.10.10">
    <property type="entry name" value="YVTN repeat-like/Quinoprotein amine dehydrogenase"/>
    <property type="match status" value="2"/>
</dbReference>
<gene>
    <name evidence="5" type="ORF">JN12_02543</name>
</gene>
<evidence type="ECO:0000256" key="2">
    <source>
        <dbReference type="ARBA" id="ARBA00023276"/>
    </source>
</evidence>
<reference evidence="5 6" key="1">
    <citation type="submission" date="2019-07" db="EMBL/GenBank/DDBJ databases">
        <title>Genomic Encyclopedia of Archaeal and Bacterial Type Strains, Phase II (KMG-II): from individual species to whole genera.</title>
        <authorList>
            <person name="Goeker M."/>
        </authorList>
    </citation>
    <scope>NUCLEOTIDE SEQUENCE [LARGE SCALE GENOMIC DNA]</scope>
    <source>
        <strain evidence="5 6">ATCC BAA-1139</strain>
    </source>
</reference>
<dbReference type="InterPro" id="IPR036278">
    <property type="entry name" value="Sialidase_sf"/>
</dbReference>
<dbReference type="InterPro" id="IPR015943">
    <property type="entry name" value="WD40/YVTN_repeat-like_dom_sf"/>
</dbReference>
<dbReference type="SUPFAM" id="SSF50939">
    <property type="entry name" value="Sialidases"/>
    <property type="match status" value="1"/>
</dbReference>
<dbReference type="Proteomes" id="UP000319449">
    <property type="component" value="Unassembled WGS sequence"/>
</dbReference>
<dbReference type="GO" id="GO:0015979">
    <property type="term" value="P:photosynthesis"/>
    <property type="evidence" value="ECO:0007669"/>
    <property type="project" value="UniProtKB-KW"/>
</dbReference>
<keyword evidence="2" id="KW-0604">Photosystem II</keyword>